<evidence type="ECO:0000259" key="4">
    <source>
        <dbReference type="PROSITE" id="PS50075"/>
    </source>
</evidence>
<dbReference type="PROSITE" id="PS00455">
    <property type="entry name" value="AMP_BINDING"/>
    <property type="match status" value="3"/>
</dbReference>
<feature type="non-terminal residue" evidence="5">
    <location>
        <position position="3329"/>
    </location>
</feature>
<dbReference type="Gene3D" id="1.10.1200.10">
    <property type="entry name" value="ACP-like"/>
    <property type="match status" value="3"/>
</dbReference>
<dbReference type="Gene3D" id="3.40.50.12780">
    <property type="entry name" value="N-terminal domain of ligase-like"/>
    <property type="match status" value="3"/>
</dbReference>
<dbReference type="SUPFAM" id="SSF47336">
    <property type="entry name" value="ACP-like"/>
    <property type="match status" value="3"/>
</dbReference>
<dbReference type="InterPro" id="IPR036736">
    <property type="entry name" value="ACP-like_sf"/>
</dbReference>
<sequence>QKSPFQSMLVNTKSRTVGFGNVSDAVGDEIQWVNKGGYNQVNFPLTVGFTELPDKNGLEVKIAGNHGVAYFAGLITYLEFCLSTLVECSDTISDWPLGRMLDLIPPTELNRISTWSQGTHTSYDGKPRLVHELVTGNNEESKLTDIALESLDSPLILTYGELISQSQLVAQHMLSLDTPGQFILLFFRHSSAFLVAMLGSLMAGKTCVPMNAEHASERLVGMTQILGEAHPVVLTSKEHRTTAQELFGDTVFCVDDLTLSTVTSKSPVERKPPCVNPSDIAIIFFTSGSTGKPKAVPQRHESIVNCILGMSELMNLSKDCRCLQTFNIGFDASLVMLFMPLYAGGTLVLPGDDMIEGLSRTDTWMMTPSMLQAVGDPEQYNGLGTVFLAGEPLSHALAKKWRQACDGQLKFVNGYGPTEAIVSHFEEVVHTRDSNLIAIGKTIPNVQCYLLDGALHMVPVGVIGEICISGIGVSYGYLNDEQRSRGVFVPNPFKSGILYRTGDLGCWLPDGRVYCIGRKDTQVKLRGFRIELAEVESLCERLVLNIQQAAAMLVNKQLVTYVSPQSVDVDEVTLALKHALPYYMVPAHIIPVDDMPKTRNGKVDRRALAEYPLPQTLTSNITFVENASECNDTYRMVARLALQALQFAEDHPLPAPSTSFFAAGGDSISAVSFSSLCRKQGLNVTVAKIFTLQTLGAISEYCETESEKENGELKVPTLTHFQRWLNEEKQGSANMMVEVQDPDQPLYVLKQPLGFTSVKQWQSVLGKRNSAQMEIGNLSEAISTNEAGLTAECTISSSVFPMFTTDKLYGQYQCTLSEMLLAGFLMAWWKNQQDSVDVDLFRLTDNKLVNTHWQQSAQRDILQSPLAWLQSVKETTRNATWSDISSGDNGHPHVLFHMVDPVVGMNIIRQRQQRLVPLLGTRRRYDLEAMAWYQMDGTVTLVVYSDSSTNCEIDEKFVQKLPTLWKHATKELLACNSGTAWLPSDFPLVPFEDVQQLTMNPTRVQTVWPLSSLQQGFVIESLKDPSAYMVQLVYELQGLLDIDRYHQAWFTVGQRHDAMRVQFHPDQSVQVVMREFNLEWEYGERIMSETEVPGYLLRMRQRGFTDLTDEPLFRIQLFKQNSVLHLCFITVHHAILDAWSIDVVLGEVRRLYEGLALTTSAVSYGRFLAQTTEIDPTQSQSFWKTYLENMEATPNLPLPTSENSPRESVTERLTTSLSLVNTWCSKLGITVNSLVRGLWALLLGRYLGKDTREVTFGVMVTGRDGEIDGVDEMVGLTVNTVPFRATLDRSRSVQSWLQDIHTQSGAMLSHSHVGLLEIETWVNQKPLFQSMLVNGKSRVQGMEDSSTVGKEGLRWVNKGGYNQVDYPLTVGFAEDGEFNEMHIQLSGQHRSSYYSSLLDYLNTVLAKMVVESSLHDHLTVGNLLDQIPRLELERIQTWSQGKRTLYYGKPRLVHDLVIQGKLPSQLNTVALVSLTPPMEFTYYELISRAQLVAQRLMAVNRSSRYVILFFERSPELVLSMLGTLTAGRACVPMDATHTSERLIGMYLSLDEAHPVVLTSQKYRDTAEKLFDGTIICVDDITKLTMDNLIFSDCKSQQVTPTDLAFVYFTSGSTGKPKAVPERHESVVNYILGGCDILNLPPRCRFLQAMNIGFDSCLLELFTTFHSGGTVVLQSDNLVDSLGKVDCCMLTPSMLQAVGNPSEYPDLRVVVTAGEPLPLSLAEKWCQSQDGQVRLYNTYGPTEAAVTSHFEQVTVTRDDSLVTIGRTIPNVQCYILDDNLDMVSIGVMGEICIGGMGVCHGYLNDEERSRDVFVPNPFGSGMLYRTGDLGYWLPDGRVYCMGRKDYQVKLRGFRVELGEVESAVYKSSPHVQQAVALVKQGKLVVYFASTDQQVVSITELLKCLSQSLPSFMVPDYVVSIAEIPHTSNGKVDRQQLSALTLPDVDDNTNFVQFDLSPMETELFTGLQDLIKDILRLAESHPPIRPGSSFFKLGGDSITAIQLSARSRRELGLDLQVRDIFHHQGILGALVKHASQLSRGSVLPANISVNVTRYPCTPLQIGMISALIKDRTAYIIQASFTVGPPLDILRFERAWSVVVDINPTLRTRFDYDKANEQWMQVIMEDIDLQWLKFTDKETYLAQDYKRGFTVDGPFIRCGCHPNKHQWVLTMHHSITDGWSSGLIFEQVIDIYHKLSEGQLVPSNVDNGYAQFAHYVCNQSTETAREFWQHELEDMVEGTLLSGDSTKATTPEKAEDSVRYVVDDIDELNQYIVHHGVTLSSLLRVVWALVLRRYTGREKDVVFGVVVSGRNVPVSNVDRITGLCINTIPCRIILEKHQTVEALITSVHQGSIRTHGYDCYPLGDVHKWSGFPANQEMFNTLLVVENLPYQSDGGLDLQMESVFNPTEYPLSALVYPSQDQLEISMNYHTSKFTAMFVQQLLDDFVHTLRSLLVDTSKSLVDLPVHFPELHSFVHNPADYPVRHAHYYVEQQVRNNPDHRALYDLSTGQEFTYGQLDTMSHYMALKLLKAVECKSVKADQIVGIVAQNTPGLVVAQFAVWKLGLAFVVIDPEYPVDRIQFIMSDTQCIAWIGHGREPPCSVQRNSPWISLEGLTDCLLSIDPLPQLPKITIDRHDLACVIYTSGSTGQPKGVLIEHGSTAHYLYAYQMSVANTTSQTISPTLVAPTFDVSIGEMWTTLSFGGMVLLTHNRDNFKRALKNATRVCTTPSLLSYFDPHEFSHLQQVIMSGEPATLSLIRKWQQGGIPQVVNVYGPCEVPIGSHYKIYDQCSTPTVVSVGQPLPGYKGVIMDSWMIPVPVGVIGEMWIGGETVARGYLHREELTRERFINTPIWGRLYRTGDLAHWLPNGDVQFLGRADNQVKVRGFRVELEEVERVILASVPDIGRVCIAYDSEMKILLGFVTPEDANVDQVLDALEDRVPHYMVPNSIVPVSHFPLSHNGKTDRKALLALPRQSNAEQDAHIFTPMETKLVAVLADVLKVNPTVVSPPKDTFFTLGGNSISAMHFVARCKNNGIHIDLVDINRRTTIAALAKHACERSVEPVTGIQSTEFTHGPFSLTPTQRSYFSAEVTDPHQWPVPLLMKVTFPRNLHVWCDIVTSLVSHHDMMRARFEQVDGEWCGCVLPIDDDPVKVNEVTLTNGTSYFEVIAEANRSMNFTTGPIYLACVMNHRGTQYFYLALHHLISDNISMNLLAGNIHTLLNGQPLPEKTLAYARWSQNLNGLRQGISFDPHELPSEGELVLPPVDVSQMPHSRPICPRFLSSHLDVTTTFALEQFGHLDVSVEDIILTGLLLAYTDVFNCTSIPLQYTSHGRNAL</sequence>
<name>A0A9W8AU57_9FUNG</name>
<dbReference type="GO" id="GO:0031177">
    <property type="term" value="F:phosphopantetheine binding"/>
    <property type="evidence" value="ECO:0007669"/>
    <property type="project" value="InterPro"/>
</dbReference>
<dbReference type="InterPro" id="IPR020806">
    <property type="entry name" value="PKS_PP-bd"/>
</dbReference>
<dbReference type="InterPro" id="IPR010071">
    <property type="entry name" value="AA_adenyl_dom"/>
</dbReference>
<dbReference type="Pfam" id="PF00550">
    <property type="entry name" value="PP-binding"/>
    <property type="match status" value="3"/>
</dbReference>
<keyword evidence="2" id="KW-0597">Phosphoprotein</keyword>
<feature type="domain" description="Carrier" evidence="4">
    <location>
        <begin position="1959"/>
        <end position="2035"/>
    </location>
</feature>
<dbReference type="GO" id="GO:0043041">
    <property type="term" value="P:amino acid activation for nonribosomal peptide biosynthetic process"/>
    <property type="evidence" value="ECO:0007669"/>
    <property type="project" value="TreeGrafter"/>
</dbReference>
<dbReference type="Pfam" id="PF00501">
    <property type="entry name" value="AMP-binding"/>
    <property type="match status" value="3"/>
</dbReference>
<dbReference type="PANTHER" id="PTHR45527">
    <property type="entry name" value="NONRIBOSOMAL PEPTIDE SYNTHETASE"/>
    <property type="match status" value="1"/>
</dbReference>
<dbReference type="GO" id="GO:0044550">
    <property type="term" value="P:secondary metabolite biosynthetic process"/>
    <property type="evidence" value="ECO:0007669"/>
    <property type="project" value="TreeGrafter"/>
</dbReference>
<dbReference type="Proteomes" id="UP001150925">
    <property type="component" value="Unassembled WGS sequence"/>
</dbReference>
<keyword evidence="1" id="KW-0596">Phosphopantetheine</keyword>
<dbReference type="PROSITE" id="PS50075">
    <property type="entry name" value="CARRIER"/>
    <property type="match status" value="3"/>
</dbReference>
<dbReference type="GO" id="GO:0016874">
    <property type="term" value="F:ligase activity"/>
    <property type="evidence" value="ECO:0007669"/>
    <property type="project" value="UniProtKB-KW"/>
</dbReference>
<dbReference type="InterPro" id="IPR009081">
    <property type="entry name" value="PP-bd_ACP"/>
</dbReference>
<evidence type="ECO:0000256" key="2">
    <source>
        <dbReference type="ARBA" id="ARBA00022553"/>
    </source>
</evidence>
<gene>
    <name evidence="5" type="ORF">IWQ62_002277</name>
</gene>
<dbReference type="PANTHER" id="PTHR45527:SF1">
    <property type="entry name" value="FATTY ACID SYNTHASE"/>
    <property type="match status" value="1"/>
</dbReference>
<feature type="non-terminal residue" evidence="5">
    <location>
        <position position="1"/>
    </location>
</feature>
<dbReference type="InterPro" id="IPR000873">
    <property type="entry name" value="AMP-dep_synth/lig_dom"/>
</dbReference>
<keyword evidence="6" id="KW-1185">Reference proteome</keyword>
<dbReference type="Gene3D" id="3.30.559.30">
    <property type="entry name" value="Nonribosomal peptide synthetase, condensation domain"/>
    <property type="match status" value="2"/>
</dbReference>
<dbReference type="SUPFAM" id="SSF56801">
    <property type="entry name" value="Acetyl-CoA synthetase-like"/>
    <property type="match status" value="3"/>
</dbReference>
<reference evidence="5" key="1">
    <citation type="submission" date="2022-07" db="EMBL/GenBank/DDBJ databases">
        <title>Phylogenomic reconstructions and comparative analyses of Kickxellomycotina fungi.</title>
        <authorList>
            <person name="Reynolds N.K."/>
            <person name="Stajich J.E."/>
            <person name="Barry K."/>
            <person name="Grigoriev I.V."/>
            <person name="Crous P."/>
            <person name="Smith M.E."/>
        </authorList>
    </citation>
    <scope>NUCLEOTIDE SEQUENCE</scope>
    <source>
        <strain evidence="5">RSA 1196</strain>
    </source>
</reference>
<dbReference type="NCBIfam" id="NF003417">
    <property type="entry name" value="PRK04813.1"/>
    <property type="match status" value="3"/>
</dbReference>
<dbReference type="InterPro" id="IPR045851">
    <property type="entry name" value="AMP-bd_C_sf"/>
</dbReference>
<dbReference type="SUPFAM" id="SSF52777">
    <property type="entry name" value="CoA-dependent acyltransferases"/>
    <property type="match status" value="5"/>
</dbReference>
<comment type="caution">
    <text evidence="5">The sequence shown here is derived from an EMBL/GenBank/DDBJ whole genome shotgun (WGS) entry which is preliminary data.</text>
</comment>
<dbReference type="OrthoDB" id="416786at2759"/>
<evidence type="ECO:0000256" key="1">
    <source>
        <dbReference type="ARBA" id="ARBA00022450"/>
    </source>
</evidence>
<dbReference type="CDD" id="cd05930">
    <property type="entry name" value="A_NRPS"/>
    <property type="match status" value="3"/>
</dbReference>
<dbReference type="Gene3D" id="3.30.559.10">
    <property type="entry name" value="Chloramphenicol acetyltransferase-like domain"/>
    <property type="match status" value="3"/>
</dbReference>
<dbReference type="NCBIfam" id="TIGR01733">
    <property type="entry name" value="AA-adenyl-dom"/>
    <property type="match status" value="3"/>
</dbReference>
<dbReference type="InterPro" id="IPR020845">
    <property type="entry name" value="AMP-binding_CS"/>
</dbReference>
<evidence type="ECO:0000313" key="6">
    <source>
        <dbReference type="Proteomes" id="UP001150925"/>
    </source>
</evidence>
<dbReference type="Pfam" id="PF00668">
    <property type="entry name" value="Condensation"/>
    <property type="match status" value="3"/>
</dbReference>
<protein>
    <recommendedName>
        <fullName evidence="4">Carrier domain-containing protein</fullName>
    </recommendedName>
</protein>
<dbReference type="Gene3D" id="3.30.300.30">
    <property type="match status" value="3"/>
</dbReference>
<keyword evidence="3" id="KW-0436">Ligase</keyword>
<dbReference type="EMBL" id="JANBPY010000462">
    <property type="protein sequence ID" value="KAJ1966746.1"/>
    <property type="molecule type" value="Genomic_DNA"/>
</dbReference>
<evidence type="ECO:0000313" key="5">
    <source>
        <dbReference type="EMBL" id="KAJ1966746.1"/>
    </source>
</evidence>
<feature type="domain" description="Carrier" evidence="4">
    <location>
        <begin position="628"/>
        <end position="706"/>
    </location>
</feature>
<dbReference type="SMART" id="SM00823">
    <property type="entry name" value="PKS_PP"/>
    <property type="match status" value="3"/>
</dbReference>
<accession>A0A9W8AU57</accession>
<feature type="domain" description="Carrier" evidence="4">
    <location>
        <begin position="2979"/>
        <end position="3053"/>
    </location>
</feature>
<organism evidence="5 6">
    <name type="scientific">Dispira parvispora</name>
    <dbReference type="NCBI Taxonomy" id="1520584"/>
    <lineage>
        <taxon>Eukaryota</taxon>
        <taxon>Fungi</taxon>
        <taxon>Fungi incertae sedis</taxon>
        <taxon>Zoopagomycota</taxon>
        <taxon>Kickxellomycotina</taxon>
        <taxon>Dimargaritomycetes</taxon>
        <taxon>Dimargaritales</taxon>
        <taxon>Dimargaritaceae</taxon>
        <taxon>Dispira</taxon>
    </lineage>
</organism>
<dbReference type="GO" id="GO:0005737">
    <property type="term" value="C:cytoplasm"/>
    <property type="evidence" value="ECO:0007669"/>
    <property type="project" value="TreeGrafter"/>
</dbReference>
<dbReference type="InterPro" id="IPR001242">
    <property type="entry name" value="Condensation_dom"/>
</dbReference>
<dbReference type="InterPro" id="IPR042099">
    <property type="entry name" value="ANL_N_sf"/>
</dbReference>
<evidence type="ECO:0000256" key="3">
    <source>
        <dbReference type="ARBA" id="ARBA00022598"/>
    </source>
</evidence>
<proteinExistence type="predicted"/>
<dbReference type="InterPro" id="IPR023213">
    <property type="entry name" value="CAT-like_dom_sf"/>
</dbReference>